<dbReference type="STRING" id="35752.SAMN05421541_10675"/>
<accession>A0A1I2G1I7</accession>
<gene>
    <name evidence="2" type="ORF">SAMN05421541_10675</name>
</gene>
<reference evidence="2 3" key="1">
    <citation type="submission" date="2016-10" db="EMBL/GenBank/DDBJ databases">
        <authorList>
            <person name="de Groot N.N."/>
        </authorList>
    </citation>
    <scope>NUCLEOTIDE SEQUENCE [LARGE SCALE GENOMIC DNA]</scope>
    <source>
        <strain evidence="2 3">DSM 43019</strain>
    </source>
</reference>
<evidence type="ECO:0000256" key="1">
    <source>
        <dbReference type="SAM" id="Phobius"/>
    </source>
</evidence>
<name>A0A1I2G1I7_9ACTN</name>
<feature type="transmembrane region" description="Helical" evidence="1">
    <location>
        <begin position="53"/>
        <end position="72"/>
    </location>
</feature>
<keyword evidence="1" id="KW-0812">Transmembrane</keyword>
<proteinExistence type="predicted"/>
<dbReference type="AlphaFoldDB" id="A0A1I2G1I7"/>
<organism evidence="2 3">
    <name type="scientific">Actinoplanes philippinensis</name>
    <dbReference type="NCBI Taxonomy" id="35752"/>
    <lineage>
        <taxon>Bacteria</taxon>
        <taxon>Bacillati</taxon>
        <taxon>Actinomycetota</taxon>
        <taxon>Actinomycetes</taxon>
        <taxon>Micromonosporales</taxon>
        <taxon>Micromonosporaceae</taxon>
        <taxon>Actinoplanes</taxon>
    </lineage>
</organism>
<keyword evidence="1" id="KW-0472">Membrane</keyword>
<dbReference type="Proteomes" id="UP000199645">
    <property type="component" value="Unassembled WGS sequence"/>
</dbReference>
<keyword evidence="3" id="KW-1185">Reference proteome</keyword>
<evidence type="ECO:0000313" key="3">
    <source>
        <dbReference type="Proteomes" id="UP000199645"/>
    </source>
</evidence>
<sequence length="298" mass="31155">MAGRRVDTPSRGKRLIGRATIARLRGGPPARTPAAPEPVVIIQEQQVLKPWRLWFFTGMLVSLTVGVLLGQAEAYRANPPRVLPTVVEGPPSAGPSVAPLTAPLGTARRRTLEITGATTTLRIRTAAMGDQLYSILGLDPGIPPRITDTGAGSVLTLSPDAVVTGGAEVVLNSTVQWTVKLTGSANELDVDARPGGLATVESTSAVARGLLQLPKPKTSIPLKITGPVGDLTVRTEAGAPVRVRAAKGAGSATVAGKAQRDIKEGATLQETGWRTAQGRYDLRLTTRANSIVVERLTP</sequence>
<evidence type="ECO:0000313" key="2">
    <source>
        <dbReference type="EMBL" id="SFF10636.1"/>
    </source>
</evidence>
<protein>
    <submittedName>
        <fullName evidence="2">Uncharacterized protein</fullName>
    </submittedName>
</protein>
<keyword evidence="1" id="KW-1133">Transmembrane helix</keyword>
<dbReference type="EMBL" id="FONV01000006">
    <property type="protein sequence ID" value="SFF10636.1"/>
    <property type="molecule type" value="Genomic_DNA"/>
</dbReference>